<evidence type="ECO:0000259" key="13">
    <source>
        <dbReference type="PROSITE" id="PS50922"/>
    </source>
</evidence>
<evidence type="ECO:0000256" key="3">
    <source>
        <dbReference type="ARBA" id="ARBA00004991"/>
    </source>
</evidence>
<keyword evidence="9 10" id="KW-0472">Membrane</keyword>
<dbReference type="KEGG" id="dpa:109538913"/>
<evidence type="ECO:0000256" key="4">
    <source>
        <dbReference type="ARBA" id="ARBA00005999"/>
    </source>
</evidence>
<keyword evidence="8 12" id="KW-1133">Transmembrane helix</keyword>
<feature type="region of interest" description="Disordered" evidence="11">
    <location>
        <begin position="326"/>
        <end position="371"/>
    </location>
</feature>
<evidence type="ECO:0000256" key="11">
    <source>
        <dbReference type="SAM" id="MobiDB-lite"/>
    </source>
</evidence>
<comment type="similarity">
    <text evidence="4">Belongs to the TRAM family.</text>
</comment>
<evidence type="ECO:0000256" key="9">
    <source>
        <dbReference type="ARBA" id="ARBA00023136"/>
    </source>
</evidence>
<dbReference type="OrthoDB" id="3053196at2759"/>
<dbReference type="SMART" id="SM00724">
    <property type="entry name" value="TLC"/>
    <property type="match status" value="1"/>
</dbReference>
<comment type="pathway">
    <text evidence="2">Lipid metabolism; sphingolipid metabolism.</text>
</comment>
<comment type="pathway">
    <text evidence="3">Sphingolipid metabolism.</text>
</comment>
<dbReference type="GO" id="GO:0005789">
    <property type="term" value="C:endoplasmic reticulum membrane"/>
    <property type="evidence" value="ECO:0007669"/>
    <property type="project" value="TreeGrafter"/>
</dbReference>
<dbReference type="OMA" id="CAVFFYF"/>
<dbReference type="EnsemblMetazoa" id="XM_019906352.1">
    <property type="protein sequence ID" value="XP_019761911.1"/>
    <property type="gene ID" value="LOC109538913"/>
</dbReference>
<evidence type="ECO:0000256" key="7">
    <source>
        <dbReference type="ARBA" id="ARBA00022927"/>
    </source>
</evidence>
<dbReference type="GO" id="GO:0050291">
    <property type="term" value="F:sphingosine N-acyltransferase activity"/>
    <property type="evidence" value="ECO:0007669"/>
    <property type="project" value="InterPro"/>
</dbReference>
<name>N6UBJ4_DENPD</name>
<evidence type="ECO:0000256" key="5">
    <source>
        <dbReference type="ARBA" id="ARBA00022448"/>
    </source>
</evidence>
<dbReference type="InterPro" id="IPR016447">
    <property type="entry name" value="Translocation_assoc_membrane"/>
</dbReference>
<dbReference type="PANTHER" id="PTHR12371:SF11">
    <property type="entry name" value="TRANSLOCATING CHAIN-ASSOCIATED MEMBRANE PROTEIN"/>
    <property type="match status" value="1"/>
</dbReference>
<feature type="transmembrane region" description="Helical" evidence="12">
    <location>
        <begin position="257"/>
        <end position="275"/>
    </location>
</feature>
<dbReference type="AlphaFoldDB" id="N6UBJ4"/>
<keyword evidence="7" id="KW-0653">Protein transport</keyword>
<dbReference type="PROSITE" id="PS50922">
    <property type="entry name" value="TLC"/>
    <property type="match status" value="1"/>
</dbReference>
<dbReference type="InterPro" id="IPR006634">
    <property type="entry name" value="TLC-dom"/>
</dbReference>
<evidence type="ECO:0000256" key="6">
    <source>
        <dbReference type="ARBA" id="ARBA00022692"/>
    </source>
</evidence>
<feature type="compositionally biased region" description="Basic residues" evidence="11">
    <location>
        <begin position="336"/>
        <end position="347"/>
    </location>
</feature>
<evidence type="ECO:0000256" key="1">
    <source>
        <dbReference type="ARBA" id="ARBA00004141"/>
    </source>
</evidence>
<dbReference type="PIRSF" id="PIRSF005225">
    <property type="entry name" value="LAG1_LAC1"/>
    <property type="match status" value="1"/>
</dbReference>
<feature type="non-terminal residue" evidence="14">
    <location>
        <position position="1"/>
    </location>
</feature>
<organism evidence="14">
    <name type="scientific">Dendroctonus ponderosae</name>
    <name type="common">Mountain pine beetle</name>
    <dbReference type="NCBI Taxonomy" id="77166"/>
    <lineage>
        <taxon>Eukaryota</taxon>
        <taxon>Metazoa</taxon>
        <taxon>Ecdysozoa</taxon>
        <taxon>Arthropoda</taxon>
        <taxon>Hexapoda</taxon>
        <taxon>Insecta</taxon>
        <taxon>Pterygota</taxon>
        <taxon>Neoptera</taxon>
        <taxon>Endopterygota</taxon>
        <taxon>Coleoptera</taxon>
        <taxon>Polyphaga</taxon>
        <taxon>Cucujiformia</taxon>
        <taxon>Curculionidae</taxon>
        <taxon>Scolytinae</taxon>
        <taxon>Dendroctonus</taxon>
    </lineage>
</organism>
<gene>
    <name evidence="15" type="primary">109538913</name>
    <name evidence="14" type="ORF">YQE_07398</name>
</gene>
<dbReference type="HOGENOM" id="CLU_062830_0_0_1"/>
<proteinExistence type="inferred from homology"/>
<dbReference type="UniPathway" id="UPA00222"/>
<evidence type="ECO:0000256" key="12">
    <source>
        <dbReference type="SAM" id="Phobius"/>
    </source>
</evidence>
<reference evidence="15" key="2">
    <citation type="submission" date="2024-08" db="UniProtKB">
        <authorList>
            <consortium name="EnsemblMetazoa"/>
        </authorList>
    </citation>
    <scope>IDENTIFICATION</scope>
</reference>
<evidence type="ECO:0000313" key="15">
    <source>
        <dbReference type="EnsemblMetazoa" id="XP_019761911.1"/>
    </source>
</evidence>
<keyword evidence="6 10" id="KW-0812">Transmembrane</keyword>
<dbReference type="PANTHER" id="PTHR12371">
    <property type="entry name" value="TRANSLOCATION ASSOCIATED MEMBRANE PROTEIN"/>
    <property type="match status" value="1"/>
</dbReference>
<dbReference type="GO" id="GO:0006616">
    <property type="term" value="P:SRP-dependent cotranslational protein targeting to membrane, translocation"/>
    <property type="evidence" value="ECO:0007669"/>
    <property type="project" value="InterPro"/>
</dbReference>
<evidence type="ECO:0000313" key="16">
    <source>
        <dbReference type="Proteomes" id="UP000019118"/>
    </source>
</evidence>
<protein>
    <recommendedName>
        <fullName evidence="13">TLC domain-containing protein</fullName>
    </recommendedName>
</protein>
<dbReference type="Proteomes" id="UP000019118">
    <property type="component" value="Unassembled WGS sequence"/>
</dbReference>
<dbReference type="EMBL" id="KB740993">
    <property type="protein sequence ID" value="ENN76022.1"/>
    <property type="molecule type" value="Genomic_DNA"/>
</dbReference>
<dbReference type="InterPro" id="IPR016439">
    <property type="entry name" value="Lag1/Lac1-like"/>
</dbReference>
<accession>N6UBJ4</accession>
<evidence type="ECO:0000313" key="14">
    <source>
        <dbReference type="EMBL" id="ENN76022.1"/>
    </source>
</evidence>
<evidence type="ECO:0000256" key="2">
    <source>
        <dbReference type="ARBA" id="ARBA00004760"/>
    </source>
</evidence>
<comment type="subcellular location">
    <subcellularLocation>
        <location evidence="1">Membrane</location>
        <topology evidence="1">Multi-pass membrane protein</topology>
    </subcellularLocation>
</comment>
<dbReference type="GO" id="GO:0046513">
    <property type="term" value="P:ceramide biosynthetic process"/>
    <property type="evidence" value="ECO:0007669"/>
    <property type="project" value="InterPro"/>
</dbReference>
<sequence length="371" mass="42058">MVKPVRKSANKNPPILSHEFVIQNHADIVSCVAMVFVIGLMVQATSPLASVFIIAHHNVTGEKPTELPLYLPGLKDSAVVFFYSLICVIVHAIIQEYLLDKITKKLHLSKSKLAVFSTSGQLFAFYLISAIWGLDIVLKEHLIPDFSRIWSEYPAPMYFTFKMYLLIQLSYSLHELPELYFQKVKKEEWTNKALHSLAGLVLVAVPYALNFNRLLLVLLVLHHLAEWVFHLAQLLQTVDKEEKFSRVVRLSSTVLQIVARLGSIILAVLTLWYGLALLENQSLDIKAGQFNTPTIRFSALAGIILLQMYLIFKVISQEISRSRETVASVQPVPKSKVAKKDKPKKTKKTEESDLPEVDQNTNKTLRKQKVK</sequence>
<feature type="transmembrane region" description="Helical" evidence="12">
    <location>
        <begin position="111"/>
        <end position="133"/>
    </location>
</feature>
<feature type="transmembrane region" description="Helical" evidence="12">
    <location>
        <begin position="295"/>
        <end position="315"/>
    </location>
</feature>
<dbReference type="Pfam" id="PF03798">
    <property type="entry name" value="TRAM_LAG1_CLN8"/>
    <property type="match status" value="1"/>
</dbReference>
<evidence type="ECO:0000256" key="8">
    <source>
        <dbReference type="ARBA" id="ARBA00022989"/>
    </source>
</evidence>
<keyword evidence="16" id="KW-1185">Reference proteome</keyword>
<dbReference type="GO" id="GO:0045048">
    <property type="term" value="P:protein insertion into ER membrane"/>
    <property type="evidence" value="ECO:0007669"/>
    <property type="project" value="TreeGrafter"/>
</dbReference>
<feature type="domain" description="TLC" evidence="13">
    <location>
        <begin position="114"/>
        <end position="323"/>
    </location>
</feature>
<feature type="transmembrane region" description="Helical" evidence="12">
    <location>
        <begin position="78"/>
        <end position="99"/>
    </location>
</feature>
<evidence type="ECO:0000256" key="10">
    <source>
        <dbReference type="PROSITE-ProRule" id="PRU00205"/>
    </source>
</evidence>
<keyword evidence="5" id="KW-0813">Transport</keyword>
<reference evidence="14 16" key="1">
    <citation type="journal article" date="2013" name="Genome Biol.">
        <title>Draft genome of the mountain pine beetle, Dendroctonus ponderosae Hopkins, a major forest pest.</title>
        <authorList>
            <person name="Keeling C.I."/>
            <person name="Yuen M.M."/>
            <person name="Liao N.Y."/>
            <person name="Docking T.R."/>
            <person name="Chan S.K."/>
            <person name="Taylor G.A."/>
            <person name="Palmquist D.L."/>
            <person name="Jackman S.D."/>
            <person name="Nguyen A."/>
            <person name="Li M."/>
            <person name="Henderson H."/>
            <person name="Janes J.K."/>
            <person name="Zhao Y."/>
            <person name="Pandoh P."/>
            <person name="Moore R."/>
            <person name="Sperling F.A."/>
            <person name="Huber D.P."/>
            <person name="Birol I."/>
            <person name="Jones S.J."/>
            <person name="Bohlmann J."/>
        </authorList>
    </citation>
    <scope>NUCLEOTIDE SEQUENCE</scope>
</reference>